<dbReference type="AlphaFoldDB" id="A0AAD7FML7"/>
<name>A0AAD7FML7_9AGAR</name>
<organism evidence="1 2">
    <name type="scientific">Roridomyces roridus</name>
    <dbReference type="NCBI Taxonomy" id="1738132"/>
    <lineage>
        <taxon>Eukaryota</taxon>
        <taxon>Fungi</taxon>
        <taxon>Dikarya</taxon>
        <taxon>Basidiomycota</taxon>
        <taxon>Agaricomycotina</taxon>
        <taxon>Agaricomycetes</taxon>
        <taxon>Agaricomycetidae</taxon>
        <taxon>Agaricales</taxon>
        <taxon>Marasmiineae</taxon>
        <taxon>Mycenaceae</taxon>
        <taxon>Roridomyces</taxon>
    </lineage>
</organism>
<dbReference type="InterPro" id="IPR036188">
    <property type="entry name" value="FAD/NAD-bd_sf"/>
</dbReference>
<proteinExistence type="predicted"/>
<dbReference type="GO" id="GO:0016491">
    <property type="term" value="F:oxidoreductase activity"/>
    <property type="evidence" value="ECO:0007669"/>
    <property type="project" value="TreeGrafter"/>
</dbReference>
<dbReference type="Proteomes" id="UP001221142">
    <property type="component" value="Unassembled WGS sequence"/>
</dbReference>
<sequence length="459" mass="50729">MTSFDARPSLTLEPPDSLYLVADLVHLYEADGRPGGHANTVKLFITSSVMPVSSPNFDLQIVCNPSTYPNSINFLKLQGIPHVPTEMNFSVSRDRGALEWAGDNLMTVLCQPYRLVDPEMWRLLYDVLQFNACCRSIIATPYDGTEESIGEYLDRKGYSESFKDHYLIPMTACPGPRQLSKLPDEQLHLSTPIASVSTQEGTSGGQLTTAGGVSETYDHVIFACHSDTTLQILRVGEGMTKEEEEILGMFQWNRNEAVLHPDVNVSRARGRSCALTVPSSLCRRADLHNLAWNYLTQSVRDRQGERKANSDQVSLYVHGPVLVTLNPPFEPRAGLFAGRWQYDHPVLDGTAIRAQKRMSGIQHPRRLSYAGAWLKYGFHEDAFASGLAAARPLVGEGGQMLFEIDLAVDRQPPSAWAVVMFFRPFEGSGARAGVALVGWAIGVLEWVLCEPLSSLSCPI</sequence>
<dbReference type="PANTHER" id="PTHR42923:SF17">
    <property type="entry name" value="AMINE OXIDASE DOMAIN-CONTAINING PROTEIN"/>
    <property type="match status" value="1"/>
</dbReference>
<reference evidence="1" key="1">
    <citation type="submission" date="2023-03" db="EMBL/GenBank/DDBJ databases">
        <title>Massive genome expansion in bonnet fungi (Mycena s.s.) driven by repeated elements and novel gene families across ecological guilds.</title>
        <authorList>
            <consortium name="Lawrence Berkeley National Laboratory"/>
            <person name="Harder C.B."/>
            <person name="Miyauchi S."/>
            <person name="Viragh M."/>
            <person name="Kuo A."/>
            <person name="Thoen E."/>
            <person name="Andreopoulos B."/>
            <person name="Lu D."/>
            <person name="Skrede I."/>
            <person name="Drula E."/>
            <person name="Henrissat B."/>
            <person name="Morin E."/>
            <person name="Kohler A."/>
            <person name="Barry K."/>
            <person name="LaButti K."/>
            <person name="Morin E."/>
            <person name="Salamov A."/>
            <person name="Lipzen A."/>
            <person name="Mereny Z."/>
            <person name="Hegedus B."/>
            <person name="Baldrian P."/>
            <person name="Stursova M."/>
            <person name="Weitz H."/>
            <person name="Taylor A."/>
            <person name="Grigoriev I.V."/>
            <person name="Nagy L.G."/>
            <person name="Martin F."/>
            <person name="Kauserud H."/>
        </authorList>
    </citation>
    <scope>NUCLEOTIDE SEQUENCE</scope>
    <source>
        <strain evidence="1">9284</strain>
    </source>
</reference>
<gene>
    <name evidence="1" type="ORF">FB45DRAFT_979374</name>
</gene>
<dbReference type="PANTHER" id="PTHR42923">
    <property type="entry name" value="PROTOPORPHYRINOGEN OXIDASE"/>
    <property type="match status" value="1"/>
</dbReference>
<accession>A0AAD7FML7</accession>
<protein>
    <submittedName>
        <fullName evidence="1">FAD/NAD(P)-binding domain-containing protein</fullName>
    </submittedName>
</protein>
<dbReference type="InterPro" id="IPR050464">
    <property type="entry name" value="Zeta_carotene_desat/Oxidored"/>
</dbReference>
<comment type="caution">
    <text evidence="1">The sequence shown here is derived from an EMBL/GenBank/DDBJ whole genome shotgun (WGS) entry which is preliminary data.</text>
</comment>
<dbReference type="EMBL" id="JARKIF010000010">
    <property type="protein sequence ID" value="KAJ7628506.1"/>
    <property type="molecule type" value="Genomic_DNA"/>
</dbReference>
<evidence type="ECO:0000313" key="2">
    <source>
        <dbReference type="Proteomes" id="UP001221142"/>
    </source>
</evidence>
<keyword evidence="2" id="KW-1185">Reference proteome</keyword>
<dbReference type="SUPFAM" id="SSF51905">
    <property type="entry name" value="FAD/NAD(P)-binding domain"/>
    <property type="match status" value="1"/>
</dbReference>
<evidence type="ECO:0000313" key="1">
    <source>
        <dbReference type="EMBL" id="KAJ7628506.1"/>
    </source>
</evidence>